<dbReference type="KEGG" id="otm:OSB_30610"/>
<proteinExistence type="predicted"/>
<dbReference type="AlphaFoldDB" id="A0A0K0Y9M7"/>
<dbReference type="EMBL" id="CP012160">
    <property type="protein sequence ID" value="AKS47577.1"/>
    <property type="molecule type" value="Genomic_DNA"/>
</dbReference>
<dbReference type="InterPro" id="IPR010344">
    <property type="entry name" value="YbjH"/>
</dbReference>
<dbReference type="Pfam" id="PF06082">
    <property type="entry name" value="YjbH"/>
    <property type="match status" value="1"/>
</dbReference>
<name>A0A0K0Y9M7_9RHOB</name>
<dbReference type="STRING" id="1458307.OSB_30610"/>
<dbReference type="OrthoDB" id="19542at2"/>
<organism evidence="1 2">
    <name type="scientific">Octadecabacter temperatus</name>
    <dbReference type="NCBI Taxonomy" id="1458307"/>
    <lineage>
        <taxon>Bacteria</taxon>
        <taxon>Pseudomonadati</taxon>
        <taxon>Pseudomonadota</taxon>
        <taxon>Alphaproteobacteria</taxon>
        <taxon>Rhodobacterales</taxon>
        <taxon>Roseobacteraceae</taxon>
        <taxon>Octadecabacter</taxon>
    </lineage>
</organism>
<sequence length="697" mass="76176">MVNVNKKCFFAGIAIAAFSGTTVAAQDDWRTNYTLFGTPGIIDMPSAVAPADGELSSTLAMFADNWRTTFTFQVLPRLTGSFRYSQLDTYDRSFDFQYQILTENGSRPAVAIGLRDFLGTGIYSSEYIVATKTLSPNVRLSGGLGWGRLGSLNGFTNPLGVVDERFETRSSFDIGKGGTARLDQFFRGDAAFFGGLEWRINEDWTAVAEYSSDAYERETTLSGFNRRSPLNFGLKWQPNDVYQLGAYYVYGTDIGVSATIIIDPKSSNFPSGLEGAPMPVGVRAEGIAAAASWDTPQAQTSGVGTLGQVMATDGFRLLGAEVVGNTMRVQYENTSYRTEAQGLGRVARMLSHVAPINVDTFVLEPTQRGIALSAVTLSRSDLEELENTPNAAALSYDRAIFGDAAGPAPAIGWDDPTPAFLWGISPYMEVALFDGDQPARADLGIEASFQYEIQPNLVLAGAYRQRIVGNRDEIGAISASTLPAVRRDGLRYGAESGGGIENLTLAWYGRPAPNLYSRVSVGYLERMFGGVSAELLWKPVDSPLALGAEVNYVAQRDFDLGFGFQDYDIMTGHVSAYYDFNNGFQAQLDVGRYLAGDYGATFQLDREFDNGWKVGAYFTLTDVPFDDFGEGSFDKGIVVEIPTDWVLGRPTRDTTATRLSSLERDGGARLRVDGRLYEIVHDGHQGNMGDQWGRYWR</sequence>
<evidence type="ECO:0000313" key="1">
    <source>
        <dbReference type="EMBL" id="AKS47577.1"/>
    </source>
</evidence>
<dbReference type="SUPFAM" id="SSF56935">
    <property type="entry name" value="Porins"/>
    <property type="match status" value="1"/>
</dbReference>
<keyword evidence="2" id="KW-1185">Reference proteome</keyword>
<dbReference type="RefSeq" id="WP_049835757.1">
    <property type="nucleotide sequence ID" value="NZ_CP012160.1"/>
</dbReference>
<protein>
    <submittedName>
        <fullName evidence="1">Uncharacterized protein</fullName>
    </submittedName>
</protein>
<dbReference type="Proteomes" id="UP000067444">
    <property type="component" value="Chromosome"/>
</dbReference>
<dbReference type="PATRIC" id="fig|1458307.3.peg.3088"/>
<reference evidence="1 2" key="1">
    <citation type="journal article" date="2015" name="Genome Announc.">
        <title>Closed Genome Sequence of Octadecabacter temperatus SB1, the First Mesophilic Species of the Genus Octadecabacter.</title>
        <authorList>
            <person name="Voget S."/>
            <person name="Billerbeck S."/>
            <person name="Simon M."/>
            <person name="Daniel R."/>
        </authorList>
    </citation>
    <scope>NUCLEOTIDE SEQUENCE [LARGE SCALE GENOMIC DNA]</scope>
    <source>
        <strain evidence="1 2">SB1</strain>
    </source>
</reference>
<evidence type="ECO:0000313" key="2">
    <source>
        <dbReference type="Proteomes" id="UP000067444"/>
    </source>
</evidence>
<gene>
    <name evidence="1" type="ORF">OSB_30610</name>
</gene>
<accession>A0A0K0Y9M7</accession>